<evidence type="ECO:0000313" key="2">
    <source>
        <dbReference type="EMBL" id="KJE77795.1"/>
    </source>
</evidence>
<name>A0A0D8FX51_9ACTN</name>
<sequence length="281" mass="30039">METSLTPWDGALVALATRHGKEREIAPPLFGVGLVTRVVALDTDRFGTFAGEVPRQGSARDTVLAKARAGLIAAGLPRGVASEGTLGPYPDLPVLTYDHELIGFVDVELGLVVVEEAMSFETVVASTRARVGDDLTRFLQRVDFPAQGLIVRRGDGDLGDLVKGIVTLEQLKDALFRISGISTDGEVVIETDQRAHLCPTRRTVIREAADRLAQRLACRCPSCSCPGFGLLEHESGLPCRACGAETSLDRAIVEGCSRCGERIRTPIASLADPTQCAFCNP</sequence>
<reference evidence="2 3" key="1">
    <citation type="submission" date="2015-01" db="EMBL/GenBank/DDBJ databases">
        <title>Draft genome of the acidophilic iron oxidizer Ferrimicrobium acidiphilum strain T23.</title>
        <authorList>
            <person name="Poehlein A."/>
            <person name="Eisen S."/>
            <person name="Schloemann M."/>
            <person name="Johnson B.D."/>
            <person name="Daniel R."/>
            <person name="Muehling M."/>
        </authorList>
    </citation>
    <scope>NUCLEOTIDE SEQUENCE [LARGE SCALE GENOMIC DNA]</scope>
    <source>
        <strain evidence="2 3">T23</strain>
    </source>
</reference>
<evidence type="ECO:0000259" key="1">
    <source>
        <dbReference type="Pfam" id="PF20376"/>
    </source>
</evidence>
<comment type="caution">
    <text evidence="2">The sequence shown here is derived from an EMBL/GenBank/DDBJ whole genome shotgun (WGS) entry which is preliminary data.</text>
</comment>
<dbReference type="eggNOG" id="ENOG502Z86U">
    <property type="taxonomic scope" value="Bacteria"/>
</dbReference>
<dbReference type="InterPro" id="IPR046612">
    <property type="entry name" value="DUF6671"/>
</dbReference>
<dbReference type="STRING" id="1121877.FEAC_05440"/>
<proteinExistence type="predicted"/>
<dbReference type="GeneID" id="78371857"/>
<gene>
    <name evidence="2" type="ORF">FEAC_05440</name>
</gene>
<dbReference type="Pfam" id="PF20376">
    <property type="entry name" value="DUF6671"/>
    <property type="match status" value="1"/>
</dbReference>
<keyword evidence="3" id="KW-1185">Reference proteome</keyword>
<dbReference type="OrthoDB" id="9793837at2"/>
<protein>
    <recommendedName>
        <fullName evidence="1">DUF6671 domain-containing protein</fullName>
    </recommendedName>
</protein>
<dbReference type="RefSeq" id="WP_035389512.1">
    <property type="nucleotide sequence ID" value="NZ_JQKF01000013.1"/>
</dbReference>
<dbReference type="EMBL" id="JXUW01000003">
    <property type="protein sequence ID" value="KJE77795.1"/>
    <property type="molecule type" value="Genomic_DNA"/>
</dbReference>
<accession>A0A0D8FX51</accession>
<dbReference type="Proteomes" id="UP000032336">
    <property type="component" value="Unassembled WGS sequence"/>
</dbReference>
<feature type="domain" description="DUF6671" evidence="1">
    <location>
        <begin position="75"/>
        <end position="281"/>
    </location>
</feature>
<dbReference type="AlphaFoldDB" id="A0A0D8FX51"/>
<organism evidence="2 3">
    <name type="scientific">Ferrimicrobium acidiphilum DSM 19497</name>
    <dbReference type="NCBI Taxonomy" id="1121877"/>
    <lineage>
        <taxon>Bacteria</taxon>
        <taxon>Bacillati</taxon>
        <taxon>Actinomycetota</taxon>
        <taxon>Acidimicrobiia</taxon>
        <taxon>Acidimicrobiales</taxon>
        <taxon>Acidimicrobiaceae</taxon>
        <taxon>Ferrimicrobium</taxon>
    </lineage>
</organism>
<evidence type="ECO:0000313" key="3">
    <source>
        <dbReference type="Proteomes" id="UP000032336"/>
    </source>
</evidence>